<dbReference type="SUPFAM" id="SSF50630">
    <property type="entry name" value="Acid proteases"/>
    <property type="match status" value="1"/>
</dbReference>
<evidence type="ECO:0000256" key="1">
    <source>
        <dbReference type="ARBA" id="ARBA00007447"/>
    </source>
</evidence>
<dbReference type="AlphaFoldDB" id="A0A200Q9J2"/>
<organism evidence="7 8">
    <name type="scientific">Macleaya cordata</name>
    <name type="common">Five-seeded plume-poppy</name>
    <name type="synonym">Bocconia cordata</name>
    <dbReference type="NCBI Taxonomy" id="56857"/>
    <lineage>
        <taxon>Eukaryota</taxon>
        <taxon>Viridiplantae</taxon>
        <taxon>Streptophyta</taxon>
        <taxon>Embryophyta</taxon>
        <taxon>Tracheophyta</taxon>
        <taxon>Spermatophyta</taxon>
        <taxon>Magnoliopsida</taxon>
        <taxon>Ranunculales</taxon>
        <taxon>Papaveraceae</taxon>
        <taxon>Papaveroideae</taxon>
        <taxon>Macleaya</taxon>
    </lineage>
</organism>
<dbReference type="InterPro" id="IPR033121">
    <property type="entry name" value="PEPTIDASE_A1"/>
</dbReference>
<dbReference type="OrthoDB" id="2747330at2759"/>
<evidence type="ECO:0000313" key="8">
    <source>
        <dbReference type="Proteomes" id="UP000195402"/>
    </source>
</evidence>
<dbReference type="InterPro" id="IPR021109">
    <property type="entry name" value="Peptidase_aspartic_dom_sf"/>
</dbReference>
<evidence type="ECO:0000256" key="3">
    <source>
        <dbReference type="ARBA" id="ARBA00022750"/>
    </source>
</evidence>
<evidence type="ECO:0000256" key="2">
    <source>
        <dbReference type="ARBA" id="ARBA00022670"/>
    </source>
</evidence>
<keyword evidence="5" id="KW-0325">Glycoprotein</keyword>
<dbReference type="PROSITE" id="PS51767">
    <property type="entry name" value="PEPTIDASE_A1"/>
    <property type="match status" value="1"/>
</dbReference>
<sequence>METPNIATFDPKLSSSTKKFGCDNPICRSIHGTQSTCQDCKPGPDSNCTESCPGYSLEYGSGFTKGTLLSETLTFGDTTIPNLVVGCSDFSINIPAGIAGFGRDPPSLPSQLGLRKFSHCFLSRRFNDTTKSSPLVLYSGSDSDDKDEEIDGISYTPLLRNPNFSTFYYVELNNITVGGKDVEIPENYLLMRSDGNGGAIMDSGTAFTFLEKRIYEKVIGEIDNQVAHYRRVDDVEKSVKLCPCYEVPKEKAPFPKLGFNFKGGAKMDLPEVNTFWFIDNNDTRVACLAIVSGDGSGPISGGPSVILGNFQQQNFYVEYDLKNERLGFRQQDCN</sequence>
<name>A0A200Q9J2_MACCD</name>
<dbReference type="Pfam" id="PF14543">
    <property type="entry name" value="TAXi_N"/>
    <property type="match status" value="1"/>
</dbReference>
<proteinExistence type="inferred from homology"/>
<evidence type="ECO:0000259" key="6">
    <source>
        <dbReference type="PROSITE" id="PS51767"/>
    </source>
</evidence>
<protein>
    <submittedName>
        <fullName evidence="7">Peptidase A1</fullName>
    </submittedName>
</protein>
<comment type="similarity">
    <text evidence="1">Belongs to the peptidase A1 family.</text>
</comment>
<gene>
    <name evidence="7" type="ORF">BVC80_1289g37</name>
</gene>
<keyword evidence="8" id="KW-1185">Reference proteome</keyword>
<dbReference type="GO" id="GO:0006508">
    <property type="term" value="P:proteolysis"/>
    <property type="evidence" value="ECO:0007669"/>
    <property type="project" value="UniProtKB-KW"/>
</dbReference>
<accession>A0A200Q9J2</accession>
<reference evidence="7 8" key="1">
    <citation type="journal article" date="2017" name="Mol. Plant">
        <title>The Genome of Medicinal Plant Macleaya cordata Provides New Insights into Benzylisoquinoline Alkaloids Metabolism.</title>
        <authorList>
            <person name="Liu X."/>
            <person name="Liu Y."/>
            <person name="Huang P."/>
            <person name="Ma Y."/>
            <person name="Qing Z."/>
            <person name="Tang Q."/>
            <person name="Cao H."/>
            <person name="Cheng P."/>
            <person name="Zheng Y."/>
            <person name="Yuan Z."/>
            <person name="Zhou Y."/>
            <person name="Liu J."/>
            <person name="Tang Z."/>
            <person name="Zhuo Y."/>
            <person name="Zhang Y."/>
            <person name="Yu L."/>
            <person name="Huang J."/>
            <person name="Yang P."/>
            <person name="Peng Q."/>
            <person name="Zhang J."/>
            <person name="Jiang W."/>
            <person name="Zhang Z."/>
            <person name="Lin K."/>
            <person name="Ro D.K."/>
            <person name="Chen X."/>
            <person name="Xiong X."/>
            <person name="Shang Y."/>
            <person name="Huang S."/>
            <person name="Zeng J."/>
        </authorList>
    </citation>
    <scope>NUCLEOTIDE SEQUENCE [LARGE SCALE GENOMIC DNA]</scope>
    <source>
        <strain evidence="8">cv. BLH2017</strain>
        <tissue evidence="7">Root</tissue>
    </source>
</reference>
<dbReference type="CDD" id="cd05476">
    <property type="entry name" value="pepsin_A_like_plant"/>
    <property type="match status" value="1"/>
</dbReference>
<dbReference type="InterPro" id="IPR034161">
    <property type="entry name" value="Pepsin-like_plant"/>
</dbReference>
<dbReference type="InterPro" id="IPR032861">
    <property type="entry name" value="TAXi_N"/>
</dbReference>
<dbReference type="Proteomes" id="UP000195402">
    <property type="component" value="Unassembled WGS sequence"/>
</dbReference>
<feature type="domain" description="Peptidase A1" evidence="6">
    <location>
        <begin position="1"/>
        <end position="329"/>
    </location>
</feature>
<keyword evidence="2" id="KW-0645">Protease</keyword>
<comment type="caution">
    <text evidence="7">The sequence shown here is derived from an EMBL/GenBank/DDBJ whole genome shotgun (WGS) entry which is preliminary data.</text>
</comment>
<dbReference type="InParanoid" id="A0A200Q9J2"/>
<dbReference type="EMBL" id="MVGT01002634">
    <property type="protein sequence ID" value="OVA07120.1"/>
    <property type="molecule type" value="Genomic_DNA"/>
</dbReference>
<evidence type="ECO:0000256" key="5">
    <source>
        <dbReference type="ARBA" id="ARBA00023180"/>
    </source>
</evidence>
<dbReference type="GO" id="GO:0005576">
    <property type="term" value="C:extracellular region"/>
    <property type="evidence" value="ECO:0007669"/>
    <property type="project" value="TreeGrafter"/>
</dbReference>
<dbReference type="FunFam" id="2.40.70.10:FF:000034">
    <property type="entry name" value="Aspartyl protease family protein"/>
    <property type="match status" value="1"/>
</dbReference>
<dbReference type="GO" id="GO:0004190">
    <property type="term" value="F:aspartic-type endopeptidase activity"/>
    <property type="evidence" value="ECO:0007669"/>
    <property type="project" value="UniProtKB-KW"/>
</dbReference>
<keyword evidence="4" id="KW-0378">Hydrolase</keyword>
<dbReference type="OMA" id="PFSHYTD"/>
<dbReference type="Pfam" id="PF14541">
    <property type="entry name" value="TAXi_C"/>
    <property type="match status" value="1"/>
</dbReference>
<dbReference type="InterPro" id="IPR032799">
    <property type="entry name" value="TAXi_C"/>
</dbReference>
<dbReference type="PANTHER" id="PTHR47967:SF36">
    <property type="entry name" value="PEPTIDASE A1 DOMAIN-CONTAINING PROTEIN"/>
    <property type="match status" value="1"/>
</dbReference>
<keyword evidence="3" id="KW-0064">Aspartyl protease</keyword>
<evidence type="ECO:0000256" key="4">
    <source>
        <dbReference type="ARBA" id="ARBA00022801"/>
    </source>
</evidence>
<dbReference type="STRING" id="56857.A0A200Q9J2"/>
<dbReference type="PANTHER" id="PTHR47967">
    <property type="entry name" value="OS07G0603500 PROTEIN-RELATED"/>
    <property type="match status" value="1"/>
</dbReference>
<dbReference type="Gene3D" id="2.40.70.10">
    <property type="entry name" value="Acid Proteases"/>
    <property type="match status" value="2"/>
</dbReference>
<evidence type="ECO:0000313" key="7">
    <source>
        <dbReference type="EMBL" id="OVA07120.1"/>
    </source>
</evidence>
<dbReference type="InterPro" id="IPR051708">
    <property type="entry name" value="Plant_Aspart_Prot_A1"/>
</dbReference>